<proteinExistence type="inferred from homology"/>
<evidence type="ECO:0000313" key="5">
    <source>
        <dbReference type="EMBL" id="MPN55786.1"/>
    </source>
</evidence>
<evidence type="ECO:0000256" key="4">
    <source>
        <dbReference type="ARBA" id="ARBA00022691"/>
    </source>
</evidence>
<dbReference type="Gene3D" id="1.10.150.170">
    <property type="entry name" value="Putative methyltransferase TM0872, insert domain"/>
    <property type="match status" value="1"/>
</dbReference>
<dbReference type="InterPro" id="IPR002903">
    <property type="entry name" value="RsmH"/>
</dbReference>
<organism evidence="5">
    <name type="scientific">bioreactor metagenome</name>
    <dbReference type="NCBI Taxonomy" id="1076179"/>
    <lineage>
        <taxon>unclassified sequences</taxon>
        <taxon>metagenomes</taxon>
        <taxon>ecological metagenomes</taxon>
    </lineage>
</organism>
<dbReference type="GO" id="GO:0071424">
    <property type="term" value="F:rRNA (cytosine-N4-)-methyltransferase activity"/>
    <property type="evidence" value="ECO:0007669"/>
    <property type="project" value="TreeGrafter"/>
</dbReference>
<dbReference type="InterPro" id="IPR029063">
    <property type="entry name" value="SAM-dependent_MTases_sf"/>
</dbReference>
<keyword evidence="2 5" id="KW-0489">Methyltransferase</keyword>
<keyword evidence="3 5" id="KW-0808">Transferase</keyword>
<evidence type="ECO:0000256" key="3">
    <source>
        <dbReference type="ARBA" id="ARBA00022679"/>
    </source>
</evidence>
<comment type="caution">
    <text evidence="5">The sequence shown here is derived from an EMBL/GenBank/DDBJ whole genome shotgun (WGS) entry which is preliminary data.</text>
</comment>
<evidence type="ECO:0000256" key="2">
    <source>
        <dbReference type="ARBA" id="ARBA00022603"/>
    </source>
</evidence>
<dbReference type="Pfam" id="PF01795">
    <property type="entry name" value="Methyltransf_5"/>
    <property type="match status" value="1"/>
</dbReference>
<dbReference type="GO" id="GO:0005737">
    <property type="term" value="C:cytoplasm"/>
    <property type="evidence" value="ECO:0007669"/>
    <property type="project" value="TreeGrafter"/>
</dbReference>
<dbReference type="AlphaFoldDB" id="A0A645IXA0"/>
<dbReference type="SUPFAM" id="SSF53335">
    <property type="entry name" value="S-adenosyl-L-methionine-dependent methyltransferases"/>
    <property type="match status" value="1"/>
</dbReference>
<accession>A0A645IXA0</accession>
<sequence length="137" mass="15284">MDTTGDLVNLIRKILPAPVQRKMGSHPARKVFQALRIAVNDEINALEEALEGSLKILGPNGKVLAISYHSLEDRIVKTKFRKWQEEGLGQSKPRKAIVPSPDEIEKNYKSRSAKLRIFESEISAKGGKADAIHRMPT</sequence>
<comment type="similarity">
    <text evidence="1">Belongs to the methyltransferase superfamily. RsmH family.</text>
</comment>
<keyword evidence="4" id="KW-0949">S-adenosyl-L-methionine</keyword>
<dbReference type="PANTHER" id="PTHR11265">
    <property type="entry name" value="S-ADENOSYL-METHYLTRANSFERASE MRAW"/>
    <property type="match status" value="1"/>
</dbReference>
<dbReference type="SUPFAM" id="SSF81799">
    <property type="entry name" value="Putative methyltransferase TM0872, insert domain"/>
    <property type="match status" value="1"/>
</dbReference>
<dbReference type="GO" id="GO:0070475">
    <property type="term" value="P:rRNA base methylation"/>
    <property type="evidence" value="ECO:0007669"/>
    <property type="project" value="TreeGrafter"/>
</dbReference>
<protein>
    <submittedName>
        <fullName evidence="5">Ribosomal RNA small subunit methyltransferase H</fullName>
        <ecNumber evidence="5">2.1.1.199</ecNumber>
    </submittedName>
</protein>
<name>A0A645IXA0_9ZZZZ</name>
<dbReference type="PANTHER" id="PTHR11265:SF0">
    <property type="entry name" value="12S RRNA N4-METHYLCYTIDINE METHYLTRANSFERASE"/>
    <property type="match status" value="1"/>
</dbReference>
<evidence type="ECO:0000256" key="1">
    <source>
        <dbReference type="ARBA" id="ARBA00010396"/>
    </source>
</evidence>
<reference evidence="5" key="1">
    <citation type="submission" date="2019-08" db="EMBL/GenBank/DDBJ databases">
        <authorList>
            <person name="Kucharzyk K."/>
            <person name="Murdoch R.W."/>
            <person name="Higgins S."/>
            <person name="Loffler F."/>
        </authorList>
    </citation>
    <scope>NUCLEOTIDE SEQUENCE</scope>
</reference>
<gene>
    <name evidence="5" type="primary">rsmH_50</name>
    <name evidence="5" type="ORF">SDC9_203470</name>
</gene>
<dbReference type="Gene3D" id="3.40.50.150">
    <property type="entry name" value="Vaccinia Virus protein VP39"/>
    <property type="match status" value="1"/>
</dbReference>
<dbReference type="EMBL" id="VSSQ01125398">
    <property type="protein sequence ID" value="MPN55786.1"/>
    <property type="molecule type" value="Genomic_DNA"/>
</dbReference>
<dbReference type="InterPro" id="IPR023397">
    <property type="entry name" value="SAM-dep_MeTrfase_MraW_recog"/>
</dbReference>
<dbReference type="EC" id="2.1.1.199" evidence="5"/>